<dbReference type="InterPro" id="IPR027266">
    <property type="entry name" value="TrmE/GcvT-like"/>
</dbReference>
<evidence type="ECO:0000313" key="1">
    <source>
        <dbReference type="EMBL" id="SFB06944.1"/>
    </source>
</evidence>
<sequence>MTDLIPSLALGGDAPRAFDAGAIHLAENPGFGIASVALRRNCPPPTPFGVPLPGTAEFTEAEHGLALWTAQNQWMLLAPGRAEEDFAGAVKVEAPGTSVTEQTDAWAVIEIRSSDGEGPITALLEKLVDLDPATLGPGRVVRTGLAHQSVYVLRRNAAELTVLGMRSAGASLWNALETAAAQLAAVRYS</sequence>
<evidence type="ECO:0000313" key="2">
    <source>
        <dbReference type="Proteomes" id="UP000198796"/>
    </source>
</evidence>
<accession>A0A1I0Y192</accession>
<dbReference type="STRING" id="871651.SAMN05421688_2718"/>
<gene>
    <name evidence="1" type="ORF">SAMN05421688_2718</name>
</gene>
<dbReference type="AlphaFoldDB" id="A0A1I0Y192"/>
<name>A0A1I0Y192_9RHOB</name>
<dbReference type="Proteomes" id="UP000198796">
    <property type="component" value="Unassembled WGS sequence"/>
</dbReference>
<dbReference type="RefSeq" id="WP_245752647.1">
    <property type="nucleotide sequence ID" value="NZ_FOJU01000004.1"/>
</dbReference>
<organism evidence="1 2">
    <name type="scientific">Poseidonocella pacifica</name>
    <dbReference type="NCBI Taxonomy" id="871651"/>
    <lineage>
        <taxon>Bacteria</taxon>
        <taxon>Pseudomonadati</taxon>
        <taxon>Pseudomonadota</taxon>
        <taxon>Alphaproteobacteria</taxon>
        <taxon>Rhodobacterales</taxon>
        <taxon>Roseobacteraceae</taxon>
        <taxon>Poseidonocella</taxon>
    </lineage>
</organism>
<dbReference type="EMBL" id="FOJU01000004">
    <property type="protein sequence ID" value="SFB06944.1"/>
    <property type="molecule type" value="Genomic_DNA"/>
</dbReference>
<dbReference type="Gene3D" id="3.30.1360.120">
    <property type="entry name" value="Probable tRNA modification gtpase trme, domain 1"/>
    <property type="match status" value="1"/>
</dbReference>
<keyword evidence="2" id="KW-1185">Reference proteome</keyword>
<proteinExistence type="predicted"/>
<protein>
    <submittedName>
        <fullName evidence="1">Sarcosine oxidase subunit gamma</fullName>
    </submittedName>
</protein>
<reference evidence="1 2" key="1">
    <citation type="submission" date="2016-10" db="EMBL/GenBank/DDBJ databases">
        <authorList>
            <person name="de Groot N.N."/>
        </authorList>
    </citation>
    <scope>NUCLEOTIDE SEQUENCE [LARGE SCALE GENOMIC DNA]</scope>
    <source>
        <strain evidence="1 2">DSM 29316</strain>
    </source>
</reference>